<dbReference type="PANTHER" id="PTHR44013">
    <property type="entry name" value="ZINC-TYPE ALCOHOL DEHYDROGENASE-LIKE PROTEIN C16A3.02C"/>
    <property type="match status" value="1"/>
</dbReference>
<accession>A0A839RK91</accession>
<dbReference type="SUPFAM" id="SSF50129">
    <property type="entry name" value="GroES-like"/>
    <property type="match status" value="1"/>
</dbReference>
<sequence length="330" mass="35077">MRLWEEGDTMEAVYFERHGGPEVLHYGQRPTPRPGPNQVLIEVHAAGVNPRDWMLRQGTYVGRYLVGRPPTIPGSDVSGVVVEVGAKVEDFAVGDEVFSMQSQLGHMGGYAQYMAVNASCVALKPPAISHIEAAAVPVAGLTAWQSLFGIARISAGSKVVVVGASGGVGHYAVQLASHAGAHVTAVCSAANAEFVRGLGAAAVVDYTEERFTDVVSGQNLVFDTLGRESLDSCSNVLARDGLYITTVPNLATFARWAQSTVRSRILGGQRASVIAVKARGQELSAIADLMTQGHIRSVVDSVYPLAEAAEAHRKSRTFRTRGKLVLQVRG</sequence>
<reference evidence="2 3" key="1">
    <citation type="submission" date="2020-08" db="EMBL/GenBank/DDBJ databases">
        <title>Sequencing the genomes of 1000 actinobacteria strains.</title>
        <authorList>
            <person name="Klenk H.-P."/>
        </authorList>
    </citation>
    <scope>NUCLEOTIDE SEQUENCE [LARGE SCALE GENOMIC DNA]</scope>
    <source>
        <strain evidence="2 3">DSM 45258</strain>
    </source>
</reference>
<dbReference type="SMART" id="SM00829">
    <property type="entry name" value="PKS_ER"/>
    <property type="match status" value="1"/>
</dbReference>
<dbReference type="EMBL" id="JACHWS010000001">
    <property type="protein sequence ID" value="MBB3037075.1"/>
    <property type="molecule type" value="Genomic_DNA"/>
</dbReference>
<name>A0A839RK91_9ACTN</name>
<dbReference type="Pfam" id="PF13602">
    <property type="entry name" value="ADH_zinc_N_2"/>
    <property type="match status" value="1"/>
</dbReference>
<dbReference type="Proteomes" id="UP000567922">
    <property type="component" value="Unassembled WGS sequence"/>
</dbReference>
<protein>
    <submittedName>
        <fullName evidence="2">NADPH:quinone reductase-like Zn-dependent oxidoreductase</fullName>
    </submittedName>
</protein>
<evidence type="ECO:0000259" key="1">
    <source>
        <dbReference type="SMART" id="SM00829"/>
    </source>
</evidence>
<dbReference type="GO" id="GO:0016491">
    <property type="term" value="F:oxidoreductase activity"/>
    <property type="evidence" value="ECO:0007669"/>
    <property type="project" value="InterPro"/>
</dbReference>
<keyword evidence="3" id="KW-1185">Reference proteome</keyword>
<organism evidence="2 3">
    <name type="scientific">Hoyosella altamirensis</name>
    <dbReference type="NCBI Taxonomy" id="616997"/>
    <lineage>
        <taxon>Bacteria</taxon>
        <taxon>Bacillati</taxon>
        <taxon>Actinomycetota</taxon>
        <taxon>Actinomycetes</taxon>
        <taxon>Mycobacteriales</taxon>
        <taxon>Hoyosellaceae</taxon>
        <taxon>Hoyosella</taxon>
    </lineage>
</organism>
<dbReference type="Gene3D" id="3.40.50.720">
    <property type="entry name" value="NAD(P)-binding Rossmann-like Domain"/>
    <property type="match status" value="1"/>
</dbReference>
<dbReference type="AlphaFoldDB" id="A0A839RK91"/>
<dbReference type="OrthoDB" id="3727682at2"/>
<dbReference type="SUPFAM" id="SSF51735">
    <property type="entry name" value="NAD(P)-binding Rossmann-fold domains"/>
    <property type="match status" value="1"/>
</dbReference>
<dbReference type="CDD" id="cd05289">
    <property type="entry name" value="MDR_like_2"/>
    <property type="match status" value="1"/>
</dbReference>
<dbReference type="InterPro" id="IPR020843">
    <property type="entry name" value="ER"/>
</dbReference>
<dbReference type="RefSeq" id="WP_157094916.1">
    <property type="nucleotide sequence ID" value="NZ_BDDI01000002.1"/>
</dbReference>
<gene>
    <name evidence="2" type="ORF">FHU29_001509</name>
</gene>
<dbReference type="PANTHER" id="PTHR44013:SF1">
    <property type="entry name" value="ZINC-TYPE ALCOHOL DEHYDROGENASE-LIKE PROTEIN C16A3.02C"/>
    <property type="match status" value="1"/>
</dbReference>
<comment type="caution">
    <text evidence="2">The sequence shown here is derived from an EMBL/GenBank/DDBJ whole genome shotgun (WGS) entry which is preliminary data.</text>
</comment>
<feature type="domain" description="Enoyl reductase (ER)" evidence="1">
    <location>
        <begin position="19"/>
        <end position="326"/>
    </location>
</feature>
<dbReference type="InterPro" id="IPR036291">
    <property type="entry name" value="NAD(P)-bd_dom_sf"/>
</dbReference>
<proteinExistence type="predicted"/>
<evidence type="ECO:0000313" key="3">
    <source>
        <dbReference type="Proteomes" id="UP000567922"/>
    </source>
</evidence>
<evidence type="ECO:0000313" key="2">
    <source>
        <dbReference type="EMBL" id="MBB3037075.1"/>
    </source>
</evidence>
<dbReference type="Pfam" id="PF08240">
    <property type="entry name" value="ADH_N"/>
    <property type="match status" value="1"/>
</dbReference>
<dbReference type="InterPro" id="IPR011032">
    <property type="entry name" value="GroES-like_sf"/>
</dbReference>
<dbReference type="InterPro" id="IPR052733">
    <property type="entry name" value="Chloroplast_QOR"/>
</dbReference>
<dbReference type="Gene3D" id="3.90.180.10">
    <property type="entry name" value="Medium-chain alcohol dehydrogenases, catalytic domain"/>
    <property type="match status" value="1"/>
</dbReference>
<dbReference type="InterPro" id="IPR013154">
    <property type="entry name" value="ADH-like_N"/>
</dbReference>